<dbReference type="InterPro" id="IPR007085">
    <property type="entry name" value="DNA/pantothenate-metab_flavo_C"/>
</dbReference>
<keyword evidence="3" id="KW-0511">Multifunctional enzyme</keyword>
<feature type="region of interest" description="Phosphopantothenate--cysteine ligase" evidence="3">
    <location>
        <begin position="197"/>
        <end position="416"/>
    </location>
</feature>
<dbReference type="Pfam" id="PF04127">
    <property type="entry name" value="DFP"/>
    <property type="match status" value="1"/>
</dbReference>
<dbReference type="InterPro" id="IPR035929">
    <property type="entry name" value="CoaB-like_sf"/>
</dbReference>
<comment type="caution">
    <text evidence="7">The sequence shown here is derived from an EMBL/GenBank/DDBJ whole genome shotgun (WGS) entry which is preliminary data.</text>
</comment>
<keyword evidence="3 4" id="KW-0285">Flavoprotein</keyword>
<dbReference type="PATRIC" id="fig|1280949.3.peg.476"/>
<evidence type="ECO:0000256" key="4">
    <source>
        <dbReference type="RuleBase" id="RU364078"/>
    </source>
</evidence>
<dbReference type="AlphaFoldDB" id="A0A069E8P2"/>
<sequence length="416" mass="43821">MSDKRILLIIGGGIAAYKSLELIRELGRRGIACRCILTSGGSQFVTPLSVSALSGEKVFTELFDLDDEAEMGHIQLSRSADLVVVCPATADLMAKAVHGHANDLASTTLLATDTPVLMVPAMNVRMWQHAATERNVAQLRSDGVTVMEPDEGAMACGEFGPGRLPQVPAIVAEIERQLDGQGQSSGKGKGALEGTHCIVTAGPTREPLDPVRFLSNHSSGRQGYAIAGALAAEGARVTLVSGPVALEAPRGVDLVKVETARQMLKAVEDALPADVFVSVAAVADWRPARAATKKLKIKGAGSATPSMELAENPDILRTVSNKRKNRPGLVIGFAAETNDVEEHATAKLKRKGCDWIVANDVSGDVMGGTENEIALVTQGGIDRWPRMGKTDVARRLAQKIAEALGGSDDDVKLAAE</sequence>
<comment type="function">
    <text evidence="4">Catalyzes two steps in the biosynthesis of coenzyme A. In the first step cysteine is conjugated to 4'-phosphopantothenate to form 4-phosphopantothenoylcysteine, in the latter compound is decarboxylated to form 4'-phosphopantotheine.</text>
</comment>
<dbReference type="EMBL" id="ARYH01000001">
    <property type="protein sequence ID" value="KCZ84476.1"/>
    <property type="molecule type" value="Genomic_DNA"/>
</dbReference>
<dbReference type="GO" id="GO:0071513">
    <property type="term" value="C:phosphopantothenoylcysteine decarboxylase complex"/>
    <property type="evidence" value="ECO:0007669"/>
    <property type="project" value="TreeGrafter"/>
</dbReference>
<dbReference type="GO" id="GO:0046872">
    <property type="term" value="F:metal ion binding"/>
    <property type="evidence" value="ECO:0007669"/>
    <property type="project" value="UniProtKB-KW"/>
</dbReference>
<dbReference type="NCBIfam" id="TIGR00521">
    <property type="entry name" value="coaBC_dfp"/>
    <property type="match status" value="1"/>
</dbReference>
<feature type="region of interest" description="Phosphopantothenoylcysteine decarboxylase" evidence="3">
    <location>
        <begin position="1"/>
        <end position="196"/>
    </location>
</feature>
<keyword evidence="8" id="KW-1185">Reference proteome</keyword>
<feature type="binding site" evidence="3">
    <location>
        <position position="284"/>
    </location>
    <ligand>
        <name>CTP</name>
        <dbReference type="ChEBI" id="CHEBI:37563"/>
    </ligand>
</feature>
<dbReference type="PANTHER" id="PTHR14359">
    <property type="entry name" value="HOMO-OLIGOMERIC FLAVIN CONTAINING CYS DECARBOXYLASE FAMILY"/>
    <property type="match status" value="1"/>
</dbReference>
<comment type="function">
    <text evidence="3">Catalyzes two sequential steps in the biosynthesis of coenzyme A. In the first step cysteine is conjugated to 4'-phosphopantothenate to form 4-phosphopantothenoylcysteine. In the second step the latter compound is decarboxylated to form 4'-phosphopantotheine.</text>
</comment>
<evidence type="ECO:0000259" key="5">
    <source>
        <dbReference type="Pfam" id="PF02441"/>
    </source>
</evidence>
<dbReference type="SUPFAM" id="SSF102645">
    <property type="entry name" value="CoaB-like"/>
    <property type="match status" value="1"/>
</dbReference>
<dbReference type="InterPro" id="IPR003382">
    <property type="entry name" value="Flavoprotein"/>
</dbReference>
<dbReference type="GO" id="GO:0010181">
    <property type="term" value="F:FMN binding"/>
    <property type="evidence" value="ECO:0007669"/>
    <property type="project" value="UniProtKB-UniRule"/>
</dbReference>
<feature type="binding site" evidence="3">
    <location>
        <position position="347"/>
    </location>
    <ligand>
        <name>CTP</name>
        <dbReference type="ChEBI" id="CHEBI:37563"/>
    </ligand>
</feature>
<feature type="binding site" evidence="3">
    <location>
        <position position="351"/>
    </location>
    <ligand>
        <name>CTP</name>
        <dbReference type="ChEBI" id="CHEBI:37563"/>
    </ligand>
</feature>
<dbReference type="OrthoDB" id="9802554at2"/>
<feature type="domain" description="Flavoprotein" evidence="5">
    <location>
        <begin position="4"/>
        <end position="177"/>
    </location>
</feature>
<dbReference type="UniPathway" id="UPA00241">
    <property type="reaction ID" value="UER00353"/>
</dbReference>
<evidence type="ECO:0000313" key="8">
    <source>
        <dbReference type="Proteomes" id="UP000027446"/>
    </source>
</evidence>
<comment type="pathway">
    <text evidence="3 4">Cofactor biosynthesis; coenzyme A biosynthesis; CoA from (R)-pantothenate: step 2/5.</text>
</comment>
<dbReference type="EC" id="6.3.2.5" evidence="3"/>
<evidence type="ECO:0000256" key="2">
    <source>
        <dbReference type="ARBA" id="ARBA00023239"/>
    </source>
</evidence>
<protein>
    <recommendedName>
        <fullName evidence="3">Coenzyme A biosynthesis bifunctional protein CoaBC</fullName>
    </recommendedName>
    <alternativeName>
        <fullName evidence="3">DNA/pantothenate metabolism flavoprotein</fullName>
    </alternativeName>
    <alternativeName>
        <fullName evidence="3">Phosphopantothenoylcysteine synthetase/decarboxylase</fullName>
        <shortName evidence="3">PPCS-PPCDC</shortName>
    </alternativeName>
    <domain>
        <recommendedName>
            <fullName evidence="3">Phosphopantothenoylcysteine decarboxylase</fullName>
            <shortName evidence="3">PPC decarboxylase</shortName>
            <shortName evidence="3">PPC-DC</shortName>
            <ecNumber evidence="3">4.1.1.36</ecNumber>
        </recommendedName>
        <alternativeName>
            <fullName evidence="3">CoaC</fullName>
        </alternativeName>
    </domain>
    <domain>
        <recommendedName>
            <fullName evidence="3">Phosphopantothenate--cysteine ligase</fullName>
            <ecNumber evidence="3">6.3.2.5</ecNumber>
        </recommendedName>
        <alternativeName>
            <fullName evidence="3">CoaB</fullName>
        </alternativeName>
        <alternativeName>
            <fullName evidence="3">Phosphopantothenoylcysteine synthetase</fullName>
            <shortName evidence="3">PPC synthetase</shortName>
            <shortName evidence="3">PPC-S</shortName>
        </alternativeName>
    </domain>
</protein>
<accession>A0A069E8P2</accession>
<evidence type="ECO:0000313" key="7">
    <source>
        <dbReference type="EMBL" id="KCZ84476.1"/>
    </source>
</evidence>
<dbReference type="InterPro" id="IPR036551">
    <property type="entry name" value="Flavin_trans-like"/>
</dbReference>
<keyword evidence="3" id="KW-0479">Metal-binding</keyword>
<reference evidence="7 8" key="1">
    <citation type="journal article" date="2014" name="Antonie Van Leeuwenhoek">
        <title>Hyphomonas beringensis sp. nov. and Hyphomonas chukchiensis sp. nov., isolated from surface seawater of the Bering Sea and Chukchi Sea.</title>
        <authorList>
            <person name="Li C."/>
            <person name="Lai Q."/>
            <person name="Li G."/>
            <person name="Dong C."/>
            <person name="Wang J."/>
            <person name="Liao Y."/>
            <person name="Shao Z."/>
        </authorList>
    </citation>
    <scope>NUCLEOTIDE SEQUENCE [LARGE SCALE GENOMIC DNA]</scope>
    <source>
        <strain evidence="7 8">MHS-3</strain>
    </source>
</reference>
<gene>
    <name evidence="3" type="primary">coaBC</name>
    <name evidence="7" type="ORF">HAD_02315</name>
</gene>
<comment type="similarity">
    <text evidence="3 4">In the C-terminal section; belongs to the PPC synthetase family.</text>
</comment>
<evidence type="ECO:0000256" key="3">
    <source>
        <dbReference type="HAMAP-Rule" id="MF_02225"/>
    </source>
</evidence>
<proteinExistence type="inferred from homology"/>
<comment type="catalytic activity">
    <reaction evidence="3 4">
        <text>N-[(R)-4-phosphopantothenoyl]-L-cysteine + H(+) = (R)-4'-phosphopantetheine + CO2</text>
        <dbReference type="Rhea" id="RHEA:16793"/>
        <dbReference type="ChEBI" id="CHEBI:15378"/>
        <dbReference type="ChEBI" id="CHEBI:16526"/>
        <dbReference type="ChEBI" id="CHEBI:59458"/>
        <dbReference type="ChEBI" id="CHEBI:61723"/>
        <dbReference type="EC" id="4.1.1.36"/>
    </reaction>
</comment>
<evidence type="ECO:0000256" key="1">
    <source>
        <dbReference type="ARBA" id="ARBA00022793"/>
    </source>
</evidence>
<dbReference type="Pfam" id="PF02441">
    <property type="entry name" value="Flavoprotein"/>
    <property type="match status" value="1"/>
</dbReference>
<keyword evidence="3 4" id="KW-0436">Ligase</keyword>
<dbReference type="EC" id="4.1.1.36" evidence="3"/>
<feature type="domain" description="DNA/pantothenate metabolism flavoprotein C-terminal" evidence="6">
    <location>
        <begin position="192"/>
        <end position="402"/>
    </location>
</feature>
<keyword evidence="3 4" id="KW-0288">FMN</keyword>
<feature type="binding site" evidence="3">
    <location>
        <begin position="313"/>
        <end position="316"/>
    </location>
    <ligand>
        <name>CTP</name>
        <dbReference type="ChEBI" id="CHEBI:37563"/>
    </ligand>
</feature>
<comment type="caution">
    <text evidence="3">Lacks conserved residue(s) required for the propagation of feature annotation.</text>
</comment>
<dbReference type="HAMAP" id="MF_02225">
    <property type="entry name" value="CoaBC"/>
    <property type="match status" value="1"/>
</dbReference>
<dbReference type="RefSeq" id="WP_035569198.1">
    <property type="nucleotide sequence ID" value="NZ_ARYH01000001.1"/>
</dbReference>
<dbReference type="Gene3D" id="3.40.50.10300">
    <property type="entry name" value="CoaB-like"/>
    <property type="match status" value="1"/>
</dbReference>
<organism evidence="7 8">
    <name type="scientific">Hyphomonas adhaerens MHS-3</name>
    <dbReference type="NCBI Taxonomy" id="1280949"/>
    <lineage>
        <taxon>Bacteria</taxon>
        <taxon>Pseudomonadati</taxon>
        <taxon>Pseudomonadota</taxon>
        <taxon>Alphaproteobacteria</taxon>
        <taxon>Hyphomonadales</taxon>
        <taxon>Hyphomonadaceae</taxon>
        <taxon>Hyphomonas</taxon>
    </lineage>
</organism>
<feature type="binding site" evidence="3">
    <location>
        <position position="333"/>
    </location>
    <ligand>
        <name>CTP</name>
        <dbReference type="ChEBI" id="CHEBI:37563"/>
    </ligand>
</feature>
<dbReference type="GO" id="GO:0004633">
    <property type="term" value="F:phosphopantothenoylcysteine decarboxylase activity"/>
    <property type="evidence" value="ECO:0007669"/>
    <property type="project" value="UniProtKB-UniRule"/>
</dbReference>
<dbReference type="GO" id="GO:0004632">
    <property type="term" value="F:phosphopantothenate--cysteine ligase activity"/>
    <property type="evidence" value="ECO:0007669"/>
    <property type="project" value="UniProtKB-UniRule"/>
</dbReference>
<dbReference type="InterPro" id="IPR005252">
    <property type="entry name" value="CoaBC"/>
</dbReference>
<comment type="cofactor">
    <cofactor evidence="3">
        <name>FMN</name>
        <dbReference type="ChEBI" id="CHEBI:58210"/>
    </cofactor>
    <text evidence="3">Binds 1 FMN per subunit.</text>
</comment>
<comment type="pathway">
    <text evidence="3 4">Cofactor biosynthesis; coenzyme A biosynthesis; CoA from (R)-pantothenate: step 3/5.</text>
</comment>
<dbReference type="GO" id="GO:0015941">
    <property type="term" value="P:pantothenate catabolic process"/>
    <property type="evidence" value="ECO:0007669"/>
    <property type="project" value="InterPro"/>
</dbReference>
<comment type="catalytic activity">
    <reaction evidence="3 4">
        <text>(R)-4'-phosphopantothenate + L-cysteine + CTP = N-[(R)-4-phosphopantothenoyl]-L-cysteine + CMP + diphosphate + H(+)</text>
        <dbReference type="Rhea" id="RHEA:19397"/>
        <dbReference type="ChEBI" id="CHEBI:10986"/>
        <dbReference type="ChEBI" id="CHEBI:15378"/>
        <dbReference type="ChEBI" id="CHEBI:33019"/>
        <dbReference type="ChEBI" id="CHEBI:35235"/>
        <dbReference type="ChEBI" id="CHEBI:37563"/>
        <dbReference type="ChEBI" id="CHEBI:59458"/>
        <dbReference type="ChEBI" id="CHEBI:60377"/>
        <dbReference type="EC" id="6.3.2.5"/>
    </reaction>
</comment>
<keyword evidence="2 3" id="KW-0456">Lyase</keyword>
<dbReference type="SUPFAM" id="SSF52507">
    <property type="entry name" value="Homo-oligomeric flavin-containing Cys decarboxylases, HFCD"/>
    <property type="match status" value="1"/>
</dbReference>
<dbReference type="Gene3D" id="3.40.50.1950">
    <property type="entry name" value="Flavin prenyltransferase-like"/>
    <property type="match status" value="1"/>
</dbReference>
<feature type="active site" description="Proton donor" evidence="3">
    <location>
        <position position="156"/>
    </location>
</feature>
<dbReference type="Proteomes" id="UP000027446">
    <property type="component" value="Unassembled WGS sequence"/>
</dbReference>
<comment type="similarity">
    <text evidence="3 4">In the N-terminal section; belongs to the HFCD (homo-oligomeric flavin containing Cys decarboxylase) superfamily.</text>
</comment>
<dbReference type="eggNOG" id="COG0452">
    <property type="taxonomic scope" value="Bacteria"/>
</dbReference>
<name>A0A069E8P2_9PROT</name>
<dbReference type="STRING" id="1280949.HAD_02315"/>
<dbReference type="GO" id="GO:0015937">
    <property type="term" value="P:coenzyme A biosynthetic process"/>
    <property type="evidence" value="ECO:0007669"/>
    <property type="project" value="UniProtKB-UniRule"/>
</dbReference>
<dbReference type="PANTHER" id="PTHR14359:SF6">
    <property type="entry name" value="PHOSPHOPANTOTHENOYLCYSTEINE DECARBOXYLASE"/>
    <property type="match status" value="1"/>
</dbReference>
<feature type="binding site" evidence="3">
    <location>
        <position position="294"/>
    </location>
    <ligand>
        <name>CTP</name>
        <dbReference type="ChEBI" id="CHEBI:37563"/>
    </ligand>
</feature>
<dbReference type="PROSITE" id="PS50890">
    <property type="entry name" value="PUA"/>
    <property type="match status" value="1"/>
</dbReference>
<evidence type="ECO:0000259" key="6">
    <source>
        <dbReference type="Pfam" id="PF04127"/>
    </source>
</evidence>
<comment type="cofactor">
    <cofactor evidence="3">
        <name>Mg(2+)</name>
        <dbReference type="ChEBI" id="CHEBI:18420"/>
    </cofactor>
</comment>
<keyword evidence="1 3" id="KW-0210">Decarboxylase</keyword>
<keyword evidence="3" id="KW-0460">Magnesium</keyword>